<evidence type="ECO:0000313" key="7">
    <source>
        <dbReference type="Proteomes" id="UP000231702"/>
    </source>
</evidence>
<dbReference type="EMBL" id="PGTD01000006">
    <property type="protein sequence ID" value="PJE32754.1"/>
    <property type="molecule type" value="Genomic_DNA"/>
</dbReference>
<keyword evidence="3" id="KW-0520">NAD</keyword>
<proteinExistence type="predicted"/>
<dbReference type="InterPro" id="IPR005255">
    <property type="entry name" value="PdxA_fam"/>
</dbReference>
<name>A0A285JKD5_9RHOB</name>
<dbReference type="SUPFAM" id="SSF53659">
    <property type="entry name" value="Isocitrate/Isopropylmalate dehydrogenase-like"/>
    <property type="match status" value="1"/>
</dbReference>
<dbReference type="AlphaFoldDB" id="A0A285JKD5"/>
<evidence type="ECO:0000313" key="6">
    <source>
        <dbReference type="Proteomes" id="UP000231655"/>
    </source>
</evidence>
<dbReference type="Gene3D" id="3.40.718.10">
    <property type="entry name" value="Isopropylmalate Dehydrogenase"/>
    <property type="match status" value="1"/>
</dbReference>
<organism evidence="5 6">
    <name type="scientific">Pseudooceanicola antarcticus</name>
    <dbReference type="NCBI Taxonomy" id="1247613"/>
    <lineage>
        <taxon>Bacteria</taxon>
        <taxon>Pseudomonadati</taxon>
        <taxon>Pseudomonadota</taxon>
        <taxon>Alphaproteobacteria</taxon>
        <taxon>Rhodobacterales</taxon>
        <taxon>Paracoccaceae</taxon>
        <taxon>Pseudooceanicola</taxon>
    </lineage>
</organism>
<accession>A0A285JKD5</accession>
<dbReference type="Proteomes" id="UP000231702">
    <property type="component" value="Unassembled WGS sequence"/>
</dbReference>
<dbReference type="EMBL" id="OBEA01000011">
    <property type="protein sequence ID" value="SNY60734.1"/>
    <property type="molecule type" value="Genomic_DNA"/>
</dbReference>
<keyword evidence="7" id="KW-1185">Reference proteome</keyword>
<evidence type="ECO:0000313" key="4">
    <source>
        <dbReference type="EMBL" id="PJE32754.1"/>
    </source>
</evidence>
<gene>
    <name evidence="4" type="ORF">CVM39_00865</name>
    <name evidence="5" type="ORF">SAMN06297129_3968</name>
</gene>
<dbReference type="GO" id="GO:0046872">
    <property type="term" value="F:metal ion binding"/>
    <property type="evidence" value="ECO:0007669"/>
    <property type="project" value="UniProtKB-KW"/>
</dbReference>
<sequence length="323" mass="33050">MTAQKERVLITVGDANGIGPEVAAKAAIALADDPALRPVIVGDRHLVEPVVTAAGFAFEPSMDKWGAPGHVDLHEVGAIDAADVTPGTPTAASGRATVAYVERAVALVKDGTGRAIVACPHSETAVNASGRTFSGYPNLLSELLGTGEDSVFLMLIGGGLRIVHVTLHEGIHTALDRLTPELIERATLAAHQALSGLGIDAPRIGLFGINPHAGEGGLFGDEDDRIVTPAIERLRAQGIDAHGPEGADVMLVREGYDAFVAMYHDQGHIPVKLLAGRSSAAMSIGSGLVFSSVGHGAAFDIAGKGQASSDAAVAAIRLVGGIQ</sequence>
<dbReference type="GO" id="GO:0016491">
    <property type="term" value="F:oxidoreductase activity"/>
    <property type="evidence" value="ECO:0007669"/>
    <property type="project" value="UniProtKB-KW"/>
</dbReference>
<dbReference type="Proteomes" id="UP000231655">
    <property type="component" value="Unassembled WGS sequence"/>
</dbReference>
<dbReference type="OrthoDB" id="9801783at2"/>
<protein>
    <submittedName>
        <fullName evidence="5">4-hydroxythreonine-4-phosphate dehydrogenase</fullName>
    </submittedName>
    <submittedName>
        <fullName evidence="4">Terephthalate dihydrodiol dehydrogenase</fullName>
    </submittedName>
</protein>
<dbReference type="PANTHER" id="PTHR30004:SF6">
    <property type="entry name" value="D-THREONATE 4-PHOSPHATE DEHYDROGENASE"/>
    <property type="match status" value="1"/>
</dbReference>
<keyword evidence="1" id="KW-0479">Metal-binding</keyword>
<reference evidence="5 6" key="1">
    <citation type="submission" date="2017-09" db="EMBL/GenBank/DDBJ databases">
        <authorList>
            <person name="Ehlers B."/>
            <person name="Leendertz F.H."/>
        </authorList>
    </citation>
    <scope>NUCLEOTIDE SEQUENCE [LARGE SCALE GENOMIC DNA]</scope>
    <source>
        <strain evidence="5 6">CGMCC 1.12662</strain>
    </source>
</reference>
<dbReference type="PANTHER" id="PTHR30004">
    <property type="entry name" value="4-HYDROXYTHREONINE-4-PHOSPHATE DEHYDROGENASE"/>
    <property type="match status" value="1"/>
</dbReference>
<evidence type="ECO:0000256" key="3">
    <source>
        <dbReference type="ARBA" id="ARBA00023027"/>
    </source>
</evidence>
<dbReference type="Pfam" id="PF04166">
    <property type="entry name" value="PdxA"/>
    <property type="match status" value="1"/>
</dbReference>
<evidence type="ECO:0000256" key="2">
    <source>
        <dbReference type="ARBA" id="ARBA00023002"/>
    </source>
</evidence>
<evidence type="ECO:0000313" key="5">
    <source>
        <dbReference type="EMBL" id="SNY60734.1"/>
    </source>
</evidence>
<reference evidence="4 7" key="2">
    <citation type="journal article" date="2018" name="Int. J. Syst. Evol. Microbiol.">
        <title>Pseudooceanicola lipolyticus sp. nov., a marine alphaproteobacterium, reclassification of Oceanicola flagellatus as Pseudooceanicola flagellatus comb. nov. and emended description of the genus Pseudooceanicola.</title>
        <authorList>
            <person name="Huang M.-M."/>
            <person name="Guo L.-L."/>
            <person name="Wu Y.-H."/>
            <person name="Lai Q.-L."/>
            <person name="Shao Z.-Z."/>
            <person name="Wang C.-S."/>
            <person name="Wu M."/>
            <person name="Xu X.-W."/>
        </authorList>
    </citation>
    <scope>NUCLEOTIDE SEQUENCE [LARGE SCALE GENOMIC DNA]</scope>
    <source>
        <strain evidence="4 7">Ar-45</strain>
    </source>
</reference>
<evidence type="ECO:0000256" key="1">
    <source>
        <dbReference type="ARBA" id="ARBA00022723"/>
    </source>
</evidence>
<keyword evidence="2" id="KW-0560">Oxidoreductase</keyword>
<dbReference type="GO" id="GO:0051287">
    <property type="term" value="F:NAD binding"/>
    <property type="evidence" value="ECO:0007669"/>
    <property type="project" value="InterPro"/>
</dbReference>